<evidence type="ECO:0000256" key="3">
    <source>
        <dbReference type="ARBA" id="ARBA00022485"/>
    </source>
</evidence>
<dbReference type="AlphaFoldDB" id="M1WSR0"/>
<comment type="similarity">
    <text evidence="2">Belongs to the HdrA family.</text>
</comment>
<keyword evidence="6" id="KW-0560">Oxidoreductase</keyword>
<dbReference type="Proteomes" id="UP000011724">
    <property type="component" value="Chromosome"/>
</dbReference>
<dbReference type="eggNOG" id="COG1148">
    <property type="taxonomic scope" value="Bacteria"/>
</dbReference>
<dbReference type="SUPFAM" id="SSF51905">
    <property type="entry name" value="FAD/NAD(P)-binding domain"/>
    <property type="match status" value="1"/>
</dbReference>
<reference evidence="10 11" key="1">
    <citation type="journal article" date="2013" name="PLoS ONE">
        <title>The first genomic and proteomic characterization of a deep-sea sulfate reducer: insights into the piezophilic lifestyle of Desulfovibrio piezophilus.</title>
        <authorList>
            <person name="Pradel N."/>
            <person name="Ji B."/>
            <person name="Gimenez G."/>
            <person name="Talla E."/>
            <person name="Lenoble P."/>
            <person name="Garel M."/>
            <person name="Tamburini C."/>
            <person name="Fourquet P."/>
            <person name="Lebrun R."/>
            <person name="Bertin P."/>
            <person name="Denis Y."/>
            <person name="Pophillat M."/>
            <person name="Barbe V."/>
            <person name="Ollivier B."/>
            <person name="Dolla A."/>
        </authorList>
    </citation>
    <scope>NUCLEOTIDE SEQUENCE [LARGE SCALE GENOMIC DNA]</scope>
    <source>
        <strain evidence="11">DSM 10523 / SB164P1</strain>
    </source>
</reference>
<proteinExistence type="inferred from homology"/>
<keyword evidence="5" id="KW-0274">FAD</keyword>
<evidence type="ECO:0000256" key="7">
    <source>
        <dbReference type="ARBA" id="ARBA00023004"/>
    </source>
</evidence>
<keyword evidence="7" id="KW-0408">Iron</keyword>
<evidence type="ECO:0000313" key="11">
    <source>
        <dbReference type="Proteomes" id="UP000011724"/>
    </source>
</evidence>
<keyword evidence="8" id="KW-0411">Iron-sulfur</keyword>
<dbReference type="Pfam" id="PF02662">
    <property type="entry name" value="FlpD"/>
    <property type="match status" value="1"/>
</dbReference>
<sequence>MAEKLGVYICGGCDIGANLDVDALAQFAAGGKHSSVVTVAKSNAVLCSPEGVAMIEADIKENELDGVVCCACTPRSKWDVFKFDEKTQVERVSLREQCVWSYQEDPAFPGQMEVIAKDYVNMGIIKLANSRLPEPELPDAFKTVMVVGGGFTGLKAATNAASLGYSVILVEKADTLGGKAATMYKSFPLGAPFSERQQEIGIDALIKEVQANDKIQVITGATVDSLAGAPAQYKATVAGTEYEIGAVVMATGWMPGNTKFLAPLGYGSVKNVVTTAELEKMAANGGIKTADGKTPKSVAFIVDTSLLMKGVNYDACGAACAAPEDLPCKEDDAAPVEEDEECEVFVYEDKESAKHLAYSSELTSLVALKQANYVRELAPDAVAYVVYDHMMVPGINEKYYQAAQDDPGVMLTKGTVTGVRDAGSQVVVTAKDTLLGAEIELVADMVVVPTAIVPTTASDPIMQFVYRQGPAFPDLELFDGFADSNYICFPYETRRTGVYAAGCVRQPMGLGLAEEDAAGAALKAIQCIESANRGVAVHPRSGDLSFPEFNFTRCTQCKRCTEECPFGALDDDEKGTPLPNPTRCRRCGTCMGACPERVISFSNYGISQIGQAIKEVKVPDTLDEGGPRIIVLACENDAYPALDMAAMRGKSWSPYVRFLPVRCLGSVNAIWVADAMSKGVDGVMMLGCKYGDDYQCHFIKGSELCNRRKENIAESLGRLGVEPERVEQFEVSIDMYDQVPGIIDEFVRNITTNFGPNPFKGY</sequence>
<evidence type="ECO:0000256" key="5">
    <source>
        <dbReference type="ARBA" id="ARBA00022827"/>
    </source>
</evidence>
<dbReference type="GO" id="GO:0046872">
    <property type="term" value="F:metal ion binding"/>
    <property type="evidence" value="ECO:0007669"/>
    <property type="project" value="UniProtKB-KW"/>
</dbReference>
<dbReference type="OrthoDB" id="9758544at2"/>
<dbReference type="GO" id="GO:0051539">
    <property type="term" value="F:4 iron, 4 sulfur cluster binding"/>
    <property type="evidence" value="ECO:0007669"/>
    <property type="project" value="UniProtKB-KW"/>
</dbReference>
<dbReference type="InterPro" id="IPR003813">
    <property type="entry name" value="MvhD/FlpD"/>
</dbReference>
<comment type="cofactor">
    <cofactor evidence="1">
        <name>FAD</name>
        <dbReference type="ChEBI" id="CHEBI:57692"/>
    </cofactor>
</comment>
<reference evidence="11" key="2">
    <citation type="journal article" date="2013" name="Stand. Genomic Sci.">
        <title>Complete genome sequence of Desulfocapsa sulfexigens, a marine deltaproteobacterium specialized in disproportionating inorganic sulfur compounds.</title>
        <authorList>
            <person name="Finster K.W."/>
            <person name="Kjeldsen K.U."/>
            <person name="Kube M."/>
            <person name="Reinhardt R."/>
            <person name="Mussmann M."/>
            <person name="Amann R."/>
            <person name="Schreiber L."/>
        </authorList>
    </citation>
    <scope>NUCLEOTIDE SEQUENCE [LARGE SCALE GENOMIC DNA]</scope>
    <source>
        <strain evidence="11">DSM 10523 / SB164P1</strain>
    </source>
</reference>
<dbReference type="BioCyc" id="DPIE1322246:BN4_RS09065-MONOMER"/>
<feature type="domain" description="4Fe-4S ferredoxin-type" evidence="9">
    <location>
        <begin position="575"/>
        <end position="604"/>
    </location>
</feature>
<dbReference type="Gene3D" id="3.40.50.720">
    <property type="entry name" value="NAD(P)-binding Rossmann-like Domain"/>
    <property type="match status" value="1"/>
</dbReference>
<dbReference type="KEGG" id="dpi:BN4_11807"/>
<evidence type="ECO:0000256" key="1">
    <source>
        <dbReference type="ARBA" id="ARBA00001974"/>
    </source>
</evidence>
<dbReference type="Pfam" id="PF07992">
    <property type="entry name" value="Pyr_redox_2"/>
    <property type="match status" value="1"/>
</dbReference>
<accession>M1WSR0</accession>
<dbReference type="SUPFAM" id="SSF54862">
    <property type="entry name" value="4Fe-4S ferredoxins"/>
    <property type="match status" value="1"/>
</dbReference>
<evidence type="ECO:0000256" key="8">
    <source>
        <dbReference type="ARBA" id="ARBA00023014"/>
    </source>
</evidence>
<evidence type="ECO:0000256" key="2">
    <source>
        <dbReference type="ARBA" id="ARBA00006561"/>
    </source>
</evidence>
<keyword evidence="11" id="KW-1185">Reference proteome</keyword>
<dbReference type="RefSeq" id="WP_015415086.1">
    <property type="nucleotide sequence ID" value="NC_020409.1"/>
</dbReference>
<keyword evidence="5" id="KW-0285">Flavoprotein</keyword>
<evidence type="ECO:0000259" key="9">
    <source>
        <dbReference type="PROSITE" id="PS51379"/>
    </source>
</evidence>
<dbReference type="PANTHER" id="PTHR43498">
    <property type="entry name" value="FERREDOXIN:COB-COM HETERODISULFIDE REDUCTASE SUBUNIT A"/>
    <property type="match status" value="1"/>
</dbReference>
<dbReference type="EMBL" id="FO203427">
    <property type="protein sequence ID" value="CCH49042.1"/>
    <property type="molecule type" value="Genomic_DNA"/>
</dbReference>
<keyword evidence="3" id="KW-0004">4Fe-4S</keyword>
<dbReference type="eggNOG" id="COG1908">
    <property type="taxonomic scope" value="Bacteria"/>
</dbReference>
<evidence type="ECO:0000313" key="10">
    <source>
        <dbReference type="EMBL" id="CCH49042.1"/>
    </source>
</evidence>
<organism evidence="10 11">
    <name type="scientific">Pseudodesulfovibrio piezophilus (strain DSM 21447 / JCM 15486 / C1TLV30)</name>
    <name type="common">Desulfovibrio piezophilus</name>
    <dbReference type="NCBI Taxonomy" id="1322246"/>
    <lineage>
        <taxon>Bacteria</taxon>
        <taxon>Pseudomonadati</taxon>
        <taxon>Thermodesulfobacteriota</taxon>
        <taxon>Desulfovibrionia</taxon>
        <taxon>Desulfovibrionales</taxon>
        <taxon>Desulfovibrionaceae</taxon>
    </lineage>
</organism>
<dbReference type="PANTHER" id="PTHR43498:SF1">
    <property type="entry name" value="COB--COM HETERODISULFIDE REDUCTASE IRON-SULFUR SUBUNIT A"/>
    <property type="match status" value="1"/>
</dbReference>
<dbReference type="InterPro" id="IPR036188">
    <property type="entry name" value="FAD/NAD-bd_sf"/>
</dbReference>
<name>M1WSR0_PSEP2</name>
<dbReference type="PROSITE" id="PS00198">
    <property type="entry name" value="4FE4S_FER_1"/>
    <property type="match status" value="2"/>
</dbReference>
<dbReference type="PATRIC" id="fig|879567.3.peg.1903"/>
<gene>
    <name evidence="10" type="primary">qmoB</name>
    <name evidence="10" type="ordered locus">BN4_11807</name>
</gene>
<dbReference type="Pfam" id="PF13187">
    <property type="entry name" value="Fer4_9"/>
    <property type="match status" value="1"/>
</dbReference>
<evidence type="ECO:0000256" key="6">
    <source>
        <dbReference type="ARBA" id="ARBA00023002"/>
    </source>
</evidence>
<keyword evidence="4" id="KW-0479">Metal-binding</keyword>
<dbReference type="Gene3D" id="3.30.70.20">
    <property type="match status" value="1"/>
</dbReference>
<dbReference type="HOGENOM" id="CLU_020302_0_0_7"/>
<dbReference type="InterPro" id="IPR039650">
    <property type="entry name" value="HdrA-like"/>
</dbReference>
<evidence type="ECO:0000256" key="4">
    <source>
        <dbReference type="ARBA" id="ARBA00022723"/>
    </source>
</evidence>
<dbReference type="PRINTS" id="PR00411">
    <property type="entry name" value="PNDRDTASEI"/>
</dbReference>
<dbReference type="InterPro" id="IPR023753">
    <property type="entry name" value="FAD/NAD-binding_dom"/>
</dbReference>
<dbReference type="InterPro" id="IPR017896">
    <property type="entry name" value="4Fe4S_Fe-S-bd"/>
</dbReference>
<dbReference type="GO" id="GO:0016491">
    <property type="term" value="F:oxidoreductase activity"/>
    <property type="evidence" value="ECO:0007669"/>
    <property type="project" value="UniProtKB-KW"/>
</dbReference>
<dbReference type="InterPro" id="IPR017900">
    <property type="entry name" value="4Fe4S_Fe_S_CS"/>
</dbReference>
<dbReference type="STRING" id="1322246.BN4_11807"/>
<protein>
    <submittedName>
        <fullName evidence="10">Quinone-interaction membrame-bound protein oxidoreductase, flavin protein</fullName>
    </submittedName>
</protein>
<feature type="domain" description="4Fe-4S ferredoxin-type" evidence="9">
    <location>
        <begin position="545"/>
        <end position="574"/>
    </location>
</feature>
<dbReference type="PROSITE" id="PS51379">
    <property type="entry name" value="4FE4S_FER_2"/>
    <property type="match status" value="2"/>
</dbReference>